<proteinExistence type="predicted"/>
<reference evidence="10 11" key="1">
    <citation type="submission" date="2024-06" db="EMBL/GenBank/DDBJ databases">
        <authorList>
            <person name="Kaempfer P."/>
            <person name="Viver T."/>
        </authorList>
    </citation>
    <scope>NUCLEOTIDE SEQUENCE [LARGE SCALE GENOMIC DNA]</scope>
    <source>
        <strain evidence="10 11">ST-64</strain>
    </source>
</reference>
<dbReference type="NCBIfam" id="TIGR01842">
    <property type="entry name" value="type_I_sec_PrtD"/>
    <property type="match status" value="1"/>
</dbReference>
<dbReference type="Pfam" id="PF00005">
    <property type="entry name" value="ABC_tran"/>
    <property type="match status" value="1"/>
</dbReference>
<dbReference type="InterPro" id="IPR010128">
    <property type="entry name" value="ATPase_T1SS_PrtD-like"/>
</dbReference>
<dbReference type="PANTHER" id="PTHR43394">
    <property type="entry name" value="ATP-DEPENDENT PERMEASE MDL1, MITOCHONDRIAL"/>
    <property type="match status" value="1"/>
</dbReference>
<dbReference type="InterPro" id="IPR017871">
    <property type="entry name" value="ABC_transporter-like_CS"/>
</dbReference>
<feature type="transmembrane region" description="Helical" evidence="7">
    <location>
        <begin position="59"/>
        <end position="78"/>
    </location>
</feature>
<dbReference type="Pfam" id="PF00664">
    <property type="entry name" value="ABC_membrane"/>
    <property type="match status" value="1"/>
</dbReference>
<evidence type="ECO:0000256" key="6">
    <source>
        <dbReference type="ARBA" id="ARBA00023136"/>
    </source>
</evidence>
<keyword evidence="6 7" id="KW-0472">Membrane</keyword>
<dbReference type="PROSITE" id="PS50893">
    <property type="entry name" value="ABC_TRANSPORTER_2"/>
    <property type="match status" value="1"/>
</dbReference>
<evidence type="ECO:0000313" key="10">
    <source>
        <dbReference type="EMBL" id="MFL9840004.1"/>
    </source>
</evidence>
<keyword evidence="3" id="KW-0547">Nucleotide-binding</keyword>
<gene>
    <name evidence="10" type="ORF">ABS767_03420</name>
</gene>
<feature type="transmembrane region" description="Helical" evidence="7">
    <location>
        <begin position="131"/>
        <end position="152"/>
    </location>
</feature>
<dbReference type="InterPro" id="IPR003439">
    <property type="entry name" value="ABC_transporter-like_ATP-bd"/>
</dbReference>
<dbReference type="SUPFAM" id="SSF52540">
    <property type="entry name" value="P-loop containing nucleoside triphosphate hydrolases"/>
    <property type="match status" value="1"/>
</dbReference>
<dbReference type="SMART" id="SM00382">
    <property type="entry name" value="AAA"/>
    <property type="match status" value="1"/>
</dbReference>
<evidence type="ECO:0000259" key="8">
    <source>
        <dbReference type="PROSITE" id="PS50893"/>
    </source>
</evidence>
<dbReference type="PROSITE" id="PS00211">
    <property type="entry name" value="ABC_TRANSPORTER_1"/>
    <property type="match status" value="1"/>
</dbReference>
<protein>
    <submittedName>
        <fullName evidence="10">Type I secretion system permease/ATPase</fullName>
    </submittedName>
</protein>
<evidence type="ECO:0000256" key="4">
    <source>
        <dbReference type="ARBA" id="ARBA00022840"/>
    </source>
</evidence>
<keyword evidence="11" id="KW-1185">Reference proteome</keyword>
<dbReference type="SUPFAM" id="SSF90123">
    <property type="entry name" value="ABC transporter transmembrane region"/>
    <property type="match status" value="1"/>
</dbReference>
<evidence type="ECO:0000256" key="2">
    <source>
        <dbReference type="ARBA" id="ARBA00022692"/>
    </source>
</evidence>
<feature type="domain" description="ABC transporter" evidence="8">
    <location>
        <begin position="335"/>
        <end position="571"/>
    </location>
</feature>
<dbReference type="Gene3D" id="1.20.1560.10">
    <property type="entry name" value="ABC transporter type 1, transmembrane domain"/>
    <property type="match status" value="1"/>
</dbReference>
<dbReference type="InterPro" id="IPR027417">
    <property type="entry name" value="P-loop_NTPase"/>
</dbReference>
<comment type="subcellular location">
    <subcellularLocation>
        <location evidence="1">Cell membrane</location>
        <topology evidence="1">Multi-pass membrane protein</topology>
    </subcellularLocation>
</comment>
<name>A0ABW8YJ41_9SPHN</name>
<evidence type="ECO:0000256" key="5">
    <source>
        <dbReference type="ARBA" id="ARBA00022989"/>
    </source>
</evidence>
<dbReference type="RefSeq" id="WP_408076962.1">
    <property type="nucleotide sequence ID" value="NZ_JBELQC010000001.1"/>
</dbReference>
<sequence>MGKLLSRLGQSELRDALRRMRGGLIGIVALSAMVNILMLTGSIYLMLVYDRVLPGQHQATLFSLFVMVVVAYAFYGAFDVMRSRMLADVSASLDQSLTERVQQIEGRIALERPDAKELISPTRDLDQLRSFVASAGPPALIDLPWIVFFLLVLTLVHYWLGVVTLAGMIVLAGLTVAAERINARHLAAVNEAMARRRTLGDRRWRHAEIIASLGMRARLVTQWRDAHDLFLKEQGSLTDASSTLSGVSKVLRMFLQSAVLTVGAILVIDGKATAGIIFASSILAGRALAPVDQAIANWRGFVTARQSWARLSNLLRQVPAPTEARTALPLPSKALAVEHLTLTPPSATRTTVADASFSLTAGQAVGILGPSGSGKSSLVRGVIGAWKPVKGAVRLDGATIDQWDIDRLGSAIGYLPQSVELFGGTIAQNIARFEPDAPADLIFAAARQAGVHDMILKFPDGYDLQVGEDGGQLSAGQRQRIALARALYRDPFLVVLDEPNSNLDHEGEVALIRAVQQVRTRGGIVLMVAHRPAILAAVDMAMLMRNGAIQAFGPRDEVLAKVTRPRGASDSANVAVLPQRGGSA</sequence>
<feature type="transmembrane region" description="Helical" evidence="7">
    <location>
        <begin position="21"/>
        <end position="47"/>
    </location>
</feature>
<keyword evidence="4" id="KW-0067">ATP-binding</keyword>
<comment type="caution">
    <text evidence="10">The sequence shown here is derived from an EMBL/GenBank/DDBJ whole genome shotgun (WGS) entry which is preliminary data.</text>
</comment>
<accession>A0ABW8YJ41</accession>
<dbReference type="InterPro" id="IPR003593">
    <property type="entry name" value="AAA+_ATPase"/>
</dbReference>
<evidence type="ECO:0000256" key="7">
    <source>
        <dbReference type="SAM" id="Phobius"/>
    </source>
</evidence>
<evidence type="ECO:0000256" key="3">
    <source>
        <dbReference type="ARBA" id="ARBA00022741"/>
    </source>
</evidence>
<evidence type="ECO:0000256" key="1">
    <source>
        <dbReference type="ARBA" id="ARBA00004651"/>
    </source>
</evidence>
<dbReference type="InterPro" id="IPR036640">
    <property type="entry name" value="ABC1_TM_sf"/>
</dbReference>
<dbReference type="InterPro" id="IPR039421">
    <property type="entry name" value="Type_1_exporter"/>
</dbReference>
<feature type="transmembrane region" description="Helical" evidence="7">
    <location>
        <begin position="158"/>
        <end position="178"/>
    </location>
</feature>
<dbReference type="EMBL" id="JBELQC010000001">
    <property type="protein sequence ID" value="MFL9840004.1"/>
    <property type="molecule type" value="Genomic_DNA"/>
</dbReference>
<dbReference type="PROSITE" id="PS50929">
    <property type="entry name" value="ABC_TM1F"/>
    <property type="match status" value="1"/>
</dbReference>
<dbReference type="PANTHER" id="PTHR43394:SF1">
    <property type="entry name" value="ATP-BINDING CASSETTE SUB-FAMILY B MEMBER 10, MITOCHONDRIAL"/>
    <property type="match status" value="1"/>
</dbReference>
<dbReference type="Proteomes" id="UP001629244">
    <property type="component" value="Unassembled WGS sequence"/>
</dbReference>
<evidence type="ECO:0000313" key="11">
    <source>
        <dbReference type="Proteomes" id="UP001629244"/>
    </source>
</evidence>
<feature type="domain" description="ABC transmembrane type-1" evidence="9">
    <location>
        <begin position="25"/>
        <end position="303"/>
    </location>
</feature>
<dbReference type="Gene3D" id="3.40.50.300">
    <property type="entry name" value="P-loop containing nucleotide triphosphate hydrolases"/>
    <property type="match status" value="1"/>
</dbReference>
<keyword evidence="2 7" id="KW-0812">Transmembrane</keyword>
<dbReference type="InterPro" id="IPR011527">
    <property type="entry name" value="ABC1_TM_dom"/>
</dbReference>
<organism evidence="10 11">
    <name type="scientific">Sphingomonas plantiphila</name>
    <dbReference type="NCBI Taxonomy" id="3163295"/>
    <lineage>
        <taxon>Bacteria</taxon>
        <taxon>Pseudomonadati</taxon>
        <taxon>Pseudomonadota</taxon>
        <taxon>Alphaproteobacteria</taxon>
        <taxon>Sphingomonadales</taxon>
        <taxon>Sphingomonadaceae</taxon>
        <taxon>Sphingomonas</taxon>
    </lineage>
</organism>
<evidence type="ECO:0000259" key="9">
    <source>
        <dbReference type="PROSITE" id="PS50929"/>
    </source>
</evidence>
<keyword evidence="5 7" id="KW-1133">Transmembrane helix</keyword>